<sequence>MKNLLMSLKFIVLIIILSHIILFTKLSLVSCNYKNNIDFNTINNILPTSNSIKKYLKTKNYNIENFDVDIEPGMKTAIIRFMPDVNNKPFLTKKINLIWSTNDINKIITFTSLPLPVEFIPMLENEYNPRDELTPESTLNAINLLNGTNFSFSDIEIKINESNHNLMITPKLNGNFTGSTVEIINEPISLNQLFPLDNIGNVYIFKEVLDSYISSHNSIINTKILASVLEVAGDRNRFSGFYKETLKLLIANSFFSKNKIKLFIDKKTQEGTLKISANNFKNIINESTIIFKFKIITNPKKFLNFKNKIPNNNEEINVTLDKTYIKDTIDILRYDLVKKIIGQDFANKYKDILYDEILLISFDNNKKEAILTPKPGSKLFAVSDQESQEHTLIPHYTLKVIFK</sequence>
<keyword evidence="1" id="KW-1133">Transmembrane helix</keyword>
<evidence type="ECO:0000313" key="2">
    <source>
        <dbReference type="EMBL" id="QIA69939.1"/>
    </source>
</evidence>
<dbReference type="EMBL" id="CP046370">
    <property type="protein sequence ID" value="QIA69939.1"/>
    <property type="molecule type" value="Genomic_DNA"/>
</dbReference>
<dbReference type="AlphaFoldDB" id="A0AAJ4ELJ4"/>
<dbReference type="Proteomes" id="UP000464735">
    <property type="component" value="Plasmid pScpBR12-2"/>
</dbReference>
<accession>A0AAJ4ELJ4</accession>
<dbReference type="RefSeq" id="WP_164028585.1">
    <property type="nucleotide sequence ID" value="NZ_CP046370.1"/>
</dbReference>
<feature type="transmembrane region" description="Helical" evidence="1">
    <location>
        <begin position="7"/>
        <end position="28"/>
    </location>
</feature>
<evidence type="ECO:0008006" key="4">
    <source>
        <dbReference type="Google" id="ProtNLM"/>
    </source>
</evidence>
<gene>
    <name evidence="2" type="ORF">GL298_10945</name>
</gene>
<proteinExistence type="predicted"/>
<evidence type="ECO:0000256" key="1">
    <source>
        <dbReference type="SAM" id="Phobius"/>
    </source>
</evidence>
<keyword evidence="1" id="KW-0812">Transmembrane</keyword>
<keyword evidence="1" id="KW-0472">Membrane</keyword>
<reference evidence="2 3" key="1">
    <citation type="submission" date="2019-11" db="EMBL/GenBank/DDBJ databases">
        <title>Whole genome sequencing and comparative genomics analyses of five strains of Spiroplasma citri.</title>
        <authorList>
            <person name="Yokomi R."/>
            <person name="Chen J."/>
            <person name="Rattner R."/>
            <person name="Vidalakis G."/>
        </authorList>
    </citation>
    <scope>NUCLEOTIDE SEQUENCE [LARGE SCALE GENOMIC DNA]</scope>
    <source>
        <strain evidence="2 3">BR12</strain>
        <plasmid evidence="3">pscpbr12-2</plasmid>
    </source>
</reference>
<geneLocation type="plasmid" evidence="3">
    <name>pscpbr12-2</name>
</geneLocation>
<organism evidence="2 3">
    <name type="scientific">Spiroplasma citri</name>
    <dbReference type="NCBI Taxonomy" id="2133"/>
    <lineage>
        <taxon>Bacteria</taxon>
        <taxon>Bacillati</taxon>
        <taxon>Mycoplasmatota</taxon>
        <taxon>Mollicutes</taxon>
        <taxon>Entomoplasmatales</taxon>
        <taxon>Spiroplasmataceae</taxon>
        <taxon>Spiroplasma</taxon>
    </lineage>
</organism>
<protein>
    <recommendedName>
        <fullName evidence="4">Transmembrane protein</fullName>
    </recommendedName>
</protein>
<keyword evidence="2" id="KW-0614">Plasmid</keyword>
<evidence type="ECO:0000313" key="3">
    <source>
        <dbReference type="Proteomes" id="UP000464735"/>
    </source>
</evidence>
<name>A0AAJ4ELJ4_SPICI</name>